<dbReference type="FunFam" id="3.40.50.1820:FF:000118">
    <property type="entry name" value="Carboxypeptidase"/>
    <property type="match status" value="1"/>
</dbReference>
<dbReference type="GO" id="GO:0006508">
    <property type="term" value="P:proteolysis"/>
    <property type="evidence" value="ECO:0007669"/>
    <property type="project" value="UniProtKB-KW"/>
</dbReference>
<evidence type="ECO:0000256" key="8">
    <source>
        <dbReference type="SAM" id="MobiDB-lite"/>
    </source>
</evidence>
<dbReference type="Proteomes" id="UP000070544">
    <property type="component" value="Unassembled WGS sequence"/>
</dbReference>
<feature type="chain" id="PRO_5007230265" description="Carboxypeptidase" evidence="7">
    <location>
        <begin position="17"/>
        <end position="572"/>
    </location>
</feature>
<reference evidence="9 10" key="1">
    <citation type="journal article" date="2015" name="Genome Biol. Evol.">
        <title>Phylogenomic analyses indicate that early fungi evolved digesting cell walls of algal ancestors of land plants.</title>
        <authorList>
            <person name="Chang Y."/>
            <person name="Wang S."/>
            <person name="Sekimoto S."/>
            <person name="Aerts A.L."/>
            <person name="Choi C."/>
            <person name="Clum A."/>
            <person name="LaButti K.M."/>
            <person name="Lindquist E.A."/>
            <person name="Yee Ngan C."/>
            <person name="Ohm R.A."/>
            <person name="Salamov A.A."/>
            <person name="Grigoriev I.V."/>
            <person name="Spatafora J.W."/>
            <person name="Berbee M.L."/>
        </authorList>
    </citation>
    <scope>NUCLEOTIDE SEQUENCE [LARGE SCALE GENOMIC DNA]</scope>
    <source>
        <strain evidence="9 10">JEL478</strain>
    </source>
</reference>
<gene>
    <name evidence="9" type="ORF">M427DRAFT_65194</name>
</gene>
<dbReference type="InterPro" id="IPR029058">
    <property type="entry name" value="AB_hydrolase_fold"/>
</dbReference>
<dbReference type="EMBL" id="KQ965731">
    <property type="protein sequence ID" value="KXS22118.1"/>
    <property type="molecule type" value="Genomic_DNA"/>
</dbReference>
<dbReference type="InterPro" id="IPR033124">
    <property type="entry name" value="Ser_caboxypep_his_AS"/>
</dbReference>
<dbReference type="InterPro" id="IPR018202">
    <property type="entry name" value="Ser_caboxypep_ser_AS"/>
</dbReference>
<evidence type="ECO:0000256" key="7">
    <source>
        <dbReference type="RuleBase" id="RU361156"/>
    </source>
</evidence>
<evidence type="ECO:0000256" key="4">
    <source>
        <dbReference type="ARBA" id="ARBA00022729"/>
    </source>
</evidence>
<keyword evidence="5 7" id="KW-0378">Hydrolase</keyword>
<dbReference type="OrthoDB" id="443318at2759"/>
<dbReference type="PRINTS" id="PR00724">
    <property type="entry name" value="CRBOXYPTASEC"/>
</dbReference>
<keyword evidence="10" id="KW-1185">Reference proteome</keyword>
<feature type="signal peptide" evidence="7">
    <location>
        <begin position="1"/>
        <end position="16"/>
    </location>
</feature>
<keyword evidence="4 7" id="KW-0732">Signal</keyword>
<dbReference type="InterPro" id="IPR001563">
    <property type="entry name" value="Peptidase_S10"/>
</dbReference>
<feature type="region of interest" description="Disordered" evidence="8">
    <location>
        <begin position="298"/>
        <end position="318"/>
    </location>
</feature>
<dbReference type="AlphaFoldDB" id="A0A139AZE2"/>
<feature type="region of interest" description="Disordered" evidence="8">
    <location>
        <begin position="523"/>
        <end position="563"/>
    </location>
</feature>
<dbReference type="PANTHER" id="PTHR11802:SF479">
    <property type="entry name" value="CARBOXYPEPTIDASE"/>
    <property type="match status" value="1"/>
</dbReference>
<keyword evidence="6" id="KW-0325">Glycoprotein</keyword>
<name>A0A139AZE2_GONPJ</name>
<dbReference type="STRING" id="1344416.A0A139AZE2"/>
<accession>A0A139AZE2</accession>
<dbReference type="PROSITE" id="PS00560">
    <property type="entry name" value="CARBOXYPEPT_SER_HIS"/>
    <property type="match status" value="1"/>
</dbReference>
<comment type="similarity">
    <text evidence="1 7">Belongs to the peptidase S10 family.</text>
</comment>
<keyword evidence="3 7" id="KW-0645">Protease</keyword>
<evidence type="ECO:0000256" key="6">
    <source>
        <dbReference type="ARBA" id="ARBA00023180"/>
    </source>
</evidence>
<proteinExistence type="inferred from homology"/>
<sequence>MRLAAALLALIALVAARSDARKEGSFLLRPPAALPSKLHGQRLTSVNATQSASAPLFLNANTTKFAVNGSAIPLVDFDVGESYSGLMPISSDPKDPNQLFFWFFPSQNPNSTKQIMIWLNGGPGCSSFEGLFQENGPFLWQYGTLKPFPNRWSWTNLVHTVWVEQPIGTGFTQGTPNATSEEEIAEQFKGFWKNFVNTFGLHGYEIYISGESYAGLYCPYIASAMLSEKNPTYFKLSGMLIYDPVITKTEIQQLIPLKLFTDYWGGLFPFNDTFREEISKKDKKCGYTSFVNKYLTYPPPGQQPDKLPGTDGNGTTTDECGSILNDSFEAISWLNPCFDIYQVATTCPLLYDPLGFPGSFSYLPEGGEIYFARADVQAAIHAPNVTWEECANGVLTTDTSLPSNIHVLPKVIEATKNVIIANGALDMIIMSNGTLLGIQNMTWGGKLGFERKPEEPFYVPYHNEDPSLASIAASGVFGTTHSERGLTWVSVNLAGHMVPQYAPTAAYRQVEVLLGRVKSLSSTDPFTTDPEVPQSTSPLGKGTGQQGYACEEESKPAKGWSAKALKHRRRLM</sequence>
<dbReference type="EC" id="3.4.16.-" evidence="7"/>
<dbReference type="Pfam" id="PF00450">
    <property type="entry name" value="Peptidase_S10"/>
    <property type="match status" value="1"/>
</dbReference>
<evidence type="ECO:0000256" key="2">
    <source>
        <dbReference type="ARBA" id="ARBA00022645"/>
    </source>
</evidence>
<evidence type="ECO:0000313" key="9">
    <source>
        <dbReference type="EMBL" id="KXS22118.1"/>
    </source>
</evidence>
<evidence type="ECO:0000256" key="1">
    <source>
        <dbReference type="ARBA" id="ARBA00009431"/>
    </source>
</evidence>
<dbReference type="PANTHER" id="PTHR11802">
    <property type="entry name" value="SERINE PROTEASE FAMILY S10 SERINE CARBOXYPEPTIDASE"/>
    <property type="match status" value="1"/>
</dbReference>
<keyword evidence="2 7" id="KW-0121">Carboxypeptidase</keyword>
<dbReference type="Gene3D" id="3.40.50.1820">
    <property type="entry name" value="alpha/beta hydrolase"/>
    <property type="match status" value="1"/>
</dbReference>
<protein>
    <recommendedName>
        <fullName evidence="7">Carboxypeptidase</fullName>
        <ecNumber evidence="7">3.4.16.-</ecNumber>
    </recommendedName>
</protein>
<dbReference type="OMA" id="PYHYGLA"/>
<dbReference type="SUPFAM" id="SSF53474">
    <property type="entry name" value="alpha/beta-Hydrolases"/>
    <property type="match status" value="1"/>
</dbReference>
<dbReference type="PROSITE" id="PS00131">
    <property type="entry name" value="CARBOXYPEPT_SER_SER"/>
    <property type="match status" value="1"/>
</dbReference>
<evidence type="ECO:0000256" key="5">
    <source>
        <dbReference type="ARBA" id="ARBA00022801"/>
    </source>
</evidence>
<organism evidence="9 10">
    <name type="scientific">Gonapodya prolifera (strain JEL478)</name>
    <name type="common">Monoblepharis prolifera</name>
    <dbReference type="NCBI Taxonomy" id="1344416"/>
    <lineage>
        <taxon>Eukaryota</taxon>
        <taxon>Fungi</taxon>
        <taxon>Fungi incertae sedis</taxon>
        <taxon>Chytridiomycota</taxon>
        <taxon>Chytridiomycota incertae sedis</taxon>
        <taxon>Monoblepharidomycetes</taxon>
        <taxon>Monoblepharidales</taxon>
        <taxon>Gonapodyaceae</taxon>
        <taxon>Gonapodya</taxon>
    </lineage>
</organism>
<evidence type="ECO:0000256" key="3">
    <source>
        <dbReference type="ARBA" id="ARBA00022670"/>
    </source>
</evidence>
<evidence type="ECO:0000313" key="10">
    <source>
        <dbReference type="Proteomes" id="UP000070544"/>
    </source>
</evidence>
<dbReference type="GO" id="GO:0004185">
    <property type="term" value="F:serine-type carboxypeptidase activity"/>
    <property type="evidence" value="ECO:0007669"/>
    <property type="project" value="UniProtKB-UniRule"/>
</dbReference>